<dbReference type="PROSITE" id="PS50181">
    <property type="entry name" value="FBOX"/>
    <property type="match status" value="1"/>
</dbReference>
<evidence type="ECO:0000259" key="2">
    <source>
        <dbReference type="PROSITE" id="PS50181"/>
    </source>
</evidence>
<dbReference type="GO" id="GO:0019005">
    <property type="term" value="C:SCF ubiquitin ligase complex"/>
    <property type="evidence" value="ECO:0007669"/>
    <property type="project" value="InterPro"/>
</dbReference>
<dbReference type="Gene3D" id="1.20.1280.50">
    <property type="match status" value="1"/>
</dbReference>
<dbReference type="InterPro" id="IPR001810">
    <property type="entry name" value="F-box_dom"/>
</dbReference>
<dbReference type="GO" id="GO:0009937">
    <property type="term" value="P:regulation of gibberellic acid mediated signaling pathway"/>
    <property type="evidence" value="ECO:0007669"/>
    <property type="project" value="InterPro"/>
</dbReference>
<gene>
    <name evidence="3" type="ORF">HUJ06_022696</name>
</gene>
<dbReference type="AlphaFoldDB" id="A0A822XNF3"/>
<evidence type="ECO:0000256" key="1">
    <source>
        <dbReference type="SAM" id="MobiDB-lite"/>
    </source>
</evidence>
<evidence type="ECO:0000313" key="4">
    <source>
        <dbReference type="Proteomes" id="UP000607653"/>
    </source>
</evidence>
<evidence type="ECO:0000313" key="3">
    <source>
        <dbReference type="EMBL" id="DAD21233.1"/>
    </source>
</evidence>
<feature type="domain" description="F-box" evidence="2">
    <location>
        <begin position="37"/>
        <end position="83"/>
    </location>
</feature>
<feature type="region of interest" description="Disordered" evidence="1">
    <location>
        <begin position="1"/>
        <end position="36"/>
    </location>
</feature>
<name>A0A822XNF3_NELNU</name>
<dbReference type="Proteomes" id="UP000607653">
    <property type="component" value="Unassembled WGS sequence"/>
</dbReference>
<dbReference type="PANTHER" id="PTHR47750">
    <property type="entry name" value="F-BOX PROTEIN SNE"/>
    <property type="match status" value="1"/>
</dbReference>
<protein>
    <recommendedName>
        <fullName evidence="2">F-box domain-containing protein</fullName>
    </recommendedName>
</protein>
<dbReference type="Pfam" id="PF12937">
    <property type="entry name" value="F-box-like"/>
    <property type="match status" value="1"/>
</dbReference>
<dbReference type="PANTHER" id="PTHR47750:SF7">
    <property type="entry name" value="F-BOX PROTEIN"/>
    <property type="match status" value="1"/>
</dbReference>
<sequence>MKRTLMIDEDPTVDDKKKKNRRNNNRSEQEEEESSQETRFVLLDEDLLFEVLKHLDAGSLAIASSVNKQWHWTAHDERLWELVCTRHWMNINYAINSFRGLHSHCLWPLLKLPPSLSLFSWATSSSLSTSSLSSSFLAPVIPSKTPVHWGKDEIQLSLSLLSIRYFEKMNVNNSGR</sequence>
<dbReference type="InterPro" id="IPR044184">
    <property type="entry name" value="SNE/GID2"/>
</dbReference>
<organism evidence="3 4">
    <name type="scientific">Nelumbo nucifera</name>
    <name type="common">Sacred lotus</name>
    <dbReference type="NCBI Taxonomy" id="4432"/>
    <lineage>
        <taxon>Eukaryota</taxon>
        <taxon>Viridiplantae</taxon>
        <taxon>Streptophyta</taxon>
        <taxon>Embryophyta</taxon>
        <taxon>Tracheophyta</taxon>
        <taxon>Spermatophyta</taxon>
        <taxon>Magnoliopsida</taxon>
        <taxon>Proteales</taxon>
        <taxon>Nelumbonaceae</taxon>
        <taxon>Nelumbo</taxon>
    </lineage>
</organism>
<proteinExistence type="predicted"/>
<dbReference type="InterPro" id="IPR036047">
    <property type="entry name" value="F-box-like_dom_sf"/>
</dbReference>
<dbReference type="SUPFAM" id="SSF81383">
    <property type="entry name" value="F-box domain"/>
    <property type="match status" value="1"/>
</dbReference>
<keyword evidence="4" id="KW-1185">Reference proteome</keyword>
<accession>A0A822XNF3</accession>
<reference evidence="3 4" key="1">
    <citation type="journal article" date="2020" name="Mol. Biol. Evol.">
        <title>Distinct Expression and Methylation Patterns for Genes with Different Fates following a Single Whole-Genome Duplication in Flowering Plants.</title>
        <authorList>
            <person name="Shi T."/>
            <person name="Rahmani R.S."/>
            <person name="Gugger P.F."/>
            <person name="Wang M."/>
            <person name="Li H."/>
            <person name="Zhang Y."/>
            <person name="Li Z."/>
            <person name="Wang Q."/>
            <person name="Van de Peer Y."/>
            <person name="Marchal K."/>
            <person name="Chen J."/>
        </authorList>
    </citation>
    <scope>NUCLEOTIDE SEQUENCE [LARGE SCALE GENOMIC DNA]</scope>
    <source>
        <tissue evidence="3">Leaf</tissue>
    </source>
</reference>
<dbReference type="EMBL" id="DUZY01000001">
    <property type="protein sequence ID" value="DAD21233.1"/>
    <property type="molecule type" value="Genomic_DNA"/>
</dbReference>
<comment type="caution">
    <text evidence="3">The sequence shown here is derived from an EMBL/GenBank/DDBJ whole genome shotgun (WGS) entry which is preliminary data.</text>
</comment>